<evidence type="ECO:0000256" key="3">
    <source>
        <dbReference type="ARBA" id="ARBA00022475"/>
    </source>
</evidence>
<dbReference type="Proteomes" id="UP001309705">
    <property type="component" value="Unassembled WGS sequence"/>
</dbReference>
<dbReference type="PANTHER" id="PTHR23522:SF10">
    <property type="entry name" value="3-PHENYLPROPIONIC ACID TRANSPORTER-RELATED"/>
    <property type="match status" value="1"/>
</dbReference>
<evidence type="ECO:0000256" key="8">
    <source>
        <dbReference type="SAM" id="Phobius"/>
    </source>
</evidence>
<dbReference type="RefSeq" id="WP_327618031.1">
    <property type="nucleotide sequence ID" value="NZ_JAYWTM010000007.1"/>
</dbReference>
<name>A0ABU6JQL5_9GAMM</name>
<dbReference type="PANTHER" id="PTHR23522">
    <property type="entry name" value="BLL5896 PROTEIN"/>
    <property type="match status" value="1"/>
</dbReference>
<evidence type="ECO:0000256" key="1">
    <source>
        <dbReference type="ARBA" id="ARBA00004429"/>
    </source>
</evidence>
<keyword evidence="3" id="KW-1003">Cell membrane</keyword>
<evidence type="ECO:0000313" key="10">
    <source>
        <dbReference type="EMBL" id="MEC5343043.1"/>
    </source>
</evidence>
<accession>A0ABU6JQL5</accession>
<feature type="transmembrane region" description="Helical" evidence="8">
    <location>
        <begin position="271"/>
        <end position="290"/>
    </location>
</feature>
<gene>
    <name evidence="10" type="ORF">VSX58_10620</name>
</gene>
<evidence type="ECO:0000313" key="11">
    <source>
        <dbReference type="Proteomes" id="UP001309705"/>
    </source>
</evidence>
<protein>
    <submittedName>
        <fullName evidence="10">3-phenylpropionate MFS transporter</fullName>
    </submittedName>
</protein>
<evidence type="ECO:0000259" key="9">
    <source>
        <dbReference type="Pfam" id="PF12832"/>
    </source>
</evidence>
<dbReference type="PIRSF" id="PIRSF004925">
    <property type="entry name" value="HcaT"/>
    <property type="match status" value="1"/>
</dbReference>
<dbReference type="InterPro" id="IPR026032">
    <property type="entry name" value="HcaT-like"/>
</dbReference>
<feature type="transmembrane region" description="Helical" evidence="8">
    <location>
        <begin position="358"/>
        <end position="377"/>
    </location>
</feature>
<feature type="transmembrane region" description="Helical" evidence="8">
    <location>
        <begin position="71"/>
        <end position="89"/>
    </location>
</feature>
<dbReference type="SUPFAM" id="SSF103473">
    <property type="entry name" value="MFS general substrate transporter"/>
    <property type="match status" value="1"/>
</dbReference>
<evidence type="ECO:0000256" key="5">
    <source>
        <dbReference type="ARBA" id="ARBA00022692"/>
    </source>
</evidence>
<feature type="transmembrane region" description="Helical" evidence="8">
    <location>
        <begin position="205"/>
        <end position="226"/>
    </location>
</feature>
<dbReference type="InterPro" id="IPR036259">
    <property type="entry name" value="MFS_trans_sf"/>
</dbReference>
<dbReference type="Pfam" id="PF12832">
    <property type="entry name" value="MFS_1_like"/>
    <property type="match status" value="1"/>
</dbReference>
<dbReference type="NCBIfam" id="NF037955">
    <property type="entry name" value="mfs"/>
    <property type="match status" value="1"/>
</dbReference>
<proteinExistence type="predicted"/>
<reference evidence="10 11" key="1">
    <citation type="journal article" date="2017" name="Int. J. Syst. Evol. Microbiol.">
        <title>Brenneria populi subsp. brevivirga subsp. nov. isolated from symptomatic bark of Populus x euramericana canker, and description of Brenneria populi subsp. populi subsp. nov.</title>
        <authorList>
            <person name="Zheng M.H."/>
            <person name="Piao C.G."/>
            <person name="Xue H."/>
            <person name="Guo M.W."/>
            <person name="Li Y."/>
        </authorList>
    </citation>
    <scope>NUCLEOTIDE SEQUENCE [LARGE SCALE GENOMIC DNA]</scope>
    <source>
        <strain evidence="10 11">D9-5</strain>
    </source>
</reference>
<feature type="transmembrane region" description="Helical" evidence="8">
    <location>
        <begin position="296"/>
        <end position="318"/>
    </location>
</feature>
<evidence type="ECO:0000256" key="4">
    <source>
        <dbReference type="ARBA" id="ARBA00022519"/>
    </source>
</evidence>
<comment type="subcellular location">
    <subcellularLocation>
        <location evidence="1">Cell inner membrane</location>
        <topology evidence="1">Multi-pass membrane protein</topology>
    </subcellularLocation>
</comment>
<feature type="transmembrane region" description="Helical" evidence="8">
    <location>
        <begin position="330"/>
        <end position="352"/>
    </location>
</feature>
<comment type="caution">
    <text evidence="10">The sequence shown here is derived from an EMBL/GenBank/DDBJ whole genome shotgun (WGS) entry which is preliminary data.</text>
</comment>
<dbReference type="InterPro" id="IPR024989">
    <property type="entry name" value="MFS_assoc_dom"/>
</dbReference>
<dbReference type="Gene3D" id="1.20.1250.20">
    <property type="entry name" value="MFS general substrate transporter like domains"/>
    <property type="match status" value="2"/>
</dbReference>
<dbReference type="EMBL" id="JAYWTM010000007">
    <property type="protein sequence ID" value="MEC5343043.1"/>
    <property type="molecule type" value="Genomic_DNA"/>
</dbReference>
<sequence>MILKSTYWLALSYFTYFFCYGVFLPFWSDWLKGEGLAAESIGLLLGAGLVARFVGSLTITPSVKNSARLIFALRGLGLLALAFSVGFWLGDAWLWLLLVMVGFNLFFAPLVPLTDALAAVWQRQIAMDYGKVRVWGSIAFVIGSAVTGELVDIWGHPAILAILSAGLAAMVLGMLLRPSVMPTASVSCARSAAVTPWRRLLREPAVWRFLLCVSLLQGAHAAYYGFSVIYWKGEGYSAAAIGYLWSLGVAAEIVVFTFSRRLFQRWSARSLLLLSAICGVVRWALMGSTIALPGLIVIQILHCGTFTVCHLAAMRFIAARTDGDVLRLQAMYSALALGGSIALMTVVSGFLFEHLQRGTFWVMAVLAVPALFSLPPAGARSAADAQE</sequence>
<evidence type="ECO:0000256" key="6">
    <source>
        <dbReference type="ARBA" id="ARBA00022989"/>
    </source>
</evidence>
<feature type="transmembrane region" description="Helical" evidence="8">
    <location>
        <begin position="40"/>
        <end position="59"/>
    </location>
</feature>
<evidence type="ECO:0000256" key="7">
    <source>
        <dbReference type="ARBA" id="ARBA00023136"/>
    </source>
</evidence>
<keyword evidence="11" id="KW-1185">Reference proteome</keyword>
<keyword evidence="2" id="KW-0813">Transport</keyword>
<feature type="transmembrane region" description="Helical" evidence="8">
    <location>
        <begin position="95"/>
        <end position="120"/>
    </location>
</feature>
<dbReference type="NCBIfam" id="NF008346">
    <property type="entry name" value="PRK11128.1"/>
    <property type="match status" value="1"/>
</dbReference>
<keyword evidence="7 8" id="KW-0472">Membrane</keyword>
<keyword evidence="4" id="KW-0997">Cell inner membrane</keyword>
<feature type="domain" description="Major facilitator superfamily associated" evidence="9">
    <location>
        <begin position="8"/>
        <end position="360"/>
    </location>
</feature>
<feature type="transmembrane region" description="Helical" evidence="8">
    <location>
        <begin position="238"/>
        <end position="259"/>
    </location>
</feature>
<keyword evidence="6 8" id="KW-1133">Transmembrane helix</keyword>
<feature type="transmembrane region" description="Helical" evidence="8">
    <location>
        <begin position="157"/>
        <end position="176"/>
    </location>
</feature>
<organism evidence="10 11">
    <name type="scientific">Brenneria populi</name>
    <dbReference type="NCBI Taxonomy" id="1505588"/>
    <lineage>
        <taxon>Bacteria</taxon>
        <taxon>Pseudomonadati</taxon>
        <taxon>Pseudomonadota</taxon>
        <taxon>Gammaproteobacteria</taxon>
        <taxon>Enterobacterales</taxon>
        <taxon>Pectobacteriaceae</taxon>
        <taxon>Brenneria</taxon>
    </lineage>
</organism>
<feature type="transmembrane region" description="Helical" evidence="8">
    <location>
        <begin position="7"/>
        <end position="28"/>
    </location>
</feature>
<keyword evidence="5 8" id="KW-0812">Transmembrane</keyword>
<feature type="transmembrane region" description="Helical" evidence="8">
    <location>
        <begin position="132"/>
        <end position="151"/>
    </location>
</feature>
<evidence type="ECO:0000256" key="2">
    <source>
        <dbReference type="ARBA" id="ARBA00022448"/>
    </source>
</evidence>